<evidence type="ECO:0000256" key="5">
    <source>
        <dbReference type="PROSITE-ProRule" id="PRU10141"/>
    </source>
</evidence>
<proteinExistence type="predicted"/>
<dbReference type="InterPro" id="IPR000719">
    <property type="entry name" value="Prot_kinase_dom"/>
</dbReference>
<evidence type="ECO:0000256" key="1">
    <source>
        <dbReference type="ARBA" id="ARBA00022679"/>
    </source>
</evidence>
<dbReference type="PROSITE" id="PS00108">
    <property type="entry name" value="PROTEIN_KINASE_ST"/>
    <property type="match status" value="1"/>
</dbReference>
<dbReference type="InterPro" id="IPR046958">
    <property type="entry name" value="RBK1/2/STUNTED"/>
</dbReference>
<dbReference type="PANTHER" id="PTHR47987:SF5">
    <property type="entry name" value="PROTEIN KINASE DOMAIN-CONTAINING PROTEIN"/>
    <property type="match status" value="1"/>
</dbReference>
<dbReference type="FunFam" id="3.40.50.620:FF:000177">
    <property type="entry name" value="probable receptor-like serine/threonine-protein kinase At5g57670"/>
    <property type="match status" value="1"/>
</dbReference>
<feature type="compositionally biased region" description="Acidic residues" evidence="6">
    <location>
        <begin position="245"/>
        <end position="255"/>
    </location>
</feature>
<dbReference type="AlphaFoldDB" id="A0A6J0P0A6"/>
<evidence type="ECO:0000256" key="6">
    <source>
        <dbReference type="SAM" id="MobiDB-lite"/>
    </source>
</evidence>
<name>A0A6J0P0A6_RAPSA</name>
<evidence type="ECO:0000313" key="8">
    <source>
        <dbReference type="Proteomes" id="UP000504610"/>
    </source>
</evidence>
<dbReference type="PANTHER" id="PTHR47987">
    <property type="entry name" value="OS08G0249100 PROTEIN"/>
    <property type="match status" value="1"/>
</dbReference>
<dbReference type="InterPro" id="IPR017441">
    <property type="entry name" value="Protein_kinase_ATP_BS"/>
</dbReference>
<dbReference type="FunFam" id="3.30.200.20:FF:000268">
    <property type="entry name" value="probable receptor-like serine/threonine-protein kinase At5g57670"/>
    <property type="match status" value="1"/>
</dbReference>
<sequence>MTENDVVTAGGGCTVVVGVKFDTSSSSELLDWALVKVAEPGDTVIAFHILTNEITDQAGNNSSLLSLVKTLDSVRELYEGLCKLKQVELKLKLCRGSSSTRKVLVKEAKLCNASKVVVGVSKRCHTIHSSVSVAKYLARKLSKDCWVMAVDNGKVMFQKDGSPSTIHHSKGKGNARRNTLSSFFQMPTTLQKNTKVVNNPEEEETEEDRSNEDSLRPPQALLSSCLGNRSVCGNVSGSSSYYGDGDQDDNADDDLDKSMASEPPAKAPEDLTRFVNLLVKELPEFRPGWPLLCRVPSSSDVLCNNVPRSCSYRKIPVAQWVLKLPSRANSAVGSSDAKRIGFDFSESEVDNNKLSSLNADSRAVVPDGNDSMILKCSPRRCPEELEGLHERFSTSSCQSFKYNELVSVTSNFCPDNFIGKGGSSKVYRGSLTNGREVAVKKILKQNKGVLKDFVAEIDIITTLDHKNVISLLGYCFENNNLLLVYNYLSRGSLEENLHGNKKDSVAFGWNERYKVAVGIAEALDYLHSSAPESVIHRDVKSSNILLSDDFEPQLSDFGLAKWASVSTTQTICSDVSGTFGYLAPEYFMDGKMNNKIDVYAYGVVLLELLSGRKPINSESPKARESLVMWAKPILDDRDYPQLLDPSLLDDNDGDQMERMALAATLCIRHNPQSRPEMGTVLDLLKGDMEMLKWAKEETSNGLEDSKLLKDEKLHRSNLLQSHLNLAFLDMEDDAHSMVSMEQGISVEDYLKGRESRSSSFN</sequence>
<protein>
    <submittedName>
        <fullName evidence="9">Protein kinase STUNTED</fullName>
    </submittedName>
</protein>
<dbReference type="Proteomes" id="UP000504610">
    <property type="component" value="Chromosome 1"/>
</dbReference>
<dbReference type="Gene3D" id="3.30.200.20">
    <property type="entry name" value="Phosphorylase Kinase, domain 1"/>
    <property type="match status" value="1"/>
</dbReference>
<evidence type="ECO:0000259" key="7">
    <source>
        <dbReference type="PROSITE" id="PS50011"/>
    </source>
</evidence>
<dbReference type="InterPro" id="IPR008271">
    <property type="entry name" value="Ser/Thr_kinase_AS"/>
</dbReference>
<keyword evidence="8" id="KW-1185">Reference proteome</keyword>
<keyword evidence="2 5" id="KW-0547">Nucleotide-binding</keyword>
<evidence type="ECO:0000313" key="9">
    <source>
        <dbReference type="RefSeq" id="XP_018489956.2"/>
    </source>
</evidence>
<dbReference type="Gene3D" id="1.10.510.10">
    <property type="entry name" value="Transferase(Phosphotransferase) domain 1"/>
    <property type="match status" value="1"/>
</dbReference>
<dbReference type="GeneID" id="108860554"/>
<organism evidence="8 9">
    <name type="scientific">Raphanus sativus</name>
    <name type="common">Radish</name>
    <name type="synonym">Raphanus raphanistrum var. sativus</name>
    <dbReference type="NCBI Taxonomy" id="3726"/>
    <lineage>
        <taxon>Eukaryota</taxon>
        <taxon>Viridiplantae</taxon>
        <taxon>Streptophyta</taxon>
        <taxon>Embryophyta</taxon>
        <taxon>Tracheophyta</taxon>
        <taxon>Spermatophyta</taxon>
        <taxon>Magnoliopsida</taxon>
        <taxon>eudicotyledons</taxon>
        <taxon>Gunneridae</taxon>
        <taxon>Pentapetalae</taxon>
        <taxon>rosids</taxon>
        <taxon>malvids</taxon>
        <taxon>Brassicales</taxon>
        <taxon>Brassicaceae</taxon>
        <taxon>Brassiceae</taxon>
        <taxon>Raphanus</taxon>
    </lineage>
</organism>
<dbReference type="SUPFAM" id="SSF56112">
    <property type="entry name" value="Protein kinase-like (PK-like)"/>
    <property type="match status" value="1"/>
</dbReference>
<dbReference type="PROSITE" id="PS00107">
    <property type="entry name" value="PROTEIN_KINASE_ATP"/>
    <property type="match status" value="1"/>
</dbReference>
<reference evidence="9" key="2">
    <citation type="submission" date="2025-08" db="UniProtKB">
        <authorList>
            <consortium name="RefSeq"/>
        </authorList>
    </citation>
    <scope>IDENTIFICATION</scope>
    <source>
        <tissue evidence="9">Leaf</tissue>
    </source>
</reference>
<keyword evidence="3 9" id="KW-0418">Kinase</keyword>
<dbReference type="KEGG" id="rsz:108860554"/>
<feature type="binding site" evidence="5">
    <location>
        <position position="441"/>
    </location>
    <ligand>
        <name>ATP</name>
        <dbReference type="ChEBI" id="CHEBI:30616"/>
    </ligand>
</feature>
<gene>
    <name evidence="9" type="primary">LOC108860554</name>
</gene>
<dbReference type="CDD" id="cd14066">
    <property type="entry name" value="STKc_IRAK"/>
    <property type="match status" value="1"/>
</dbReference>
<dbReference type="PROSITE" id="PS50011">
    <property type="entry name" value="PROTEIN_KINASE_DOM"/>
    <property type="match status" value="1"/>
</dbReference>
<evidence type="ECO:0000256" key="2">
    <source>
        <dbReference type="ARBA" id="ARBA00022741"/>
    </source>
</evidence>
<reference evidence="8" key="1">
    <citation type="journal article" date="2019" name="Database">
        <title>The radish genome database (RadishGD): an integrated information resource for radish genomics.</title>
        <authorList>
            <person name="Yu H.J."/>
            <person name="Baek S."/>
            <person name="Lee Y.J."/>
            <person name="Cho A."/>
            <person name="Mun J.H."/>
        </authorList>
    </citation>
    <scope>NUCLEOTIDE SEQUENCE [LARGE SCALE GENOMIC DNA]</scope>
    <source>
        <strain evidence="8">cv. WK10039</strain>
    </source>
</reference>
<dbReference type="Pfam" id="PF00069">
    <property type="entry name" value="Pkinase"/>
    <property type="match status" value="1"/>
</dbReference>
<dbReference type="InterPro" id="IPR006016">
    <property type="entry name" value="UspA"/>
</dbReference>
<dbReference type="SMART" id="SM00220">
    <property type="entry name" value="S_TKc"/>
    <property type="match status" value="1"/>
</dbReference>
<feature type="domain" description="Protein kinase" evidence="7">
    <location>
        <begin position="412"/>
        <end position="691"/>
    </location>
</feature>
<dbReference type="RefSeq" id="XP_018489956.2">
    <property type="nucleotide sequence ID" value="XM_018634454.2"/>
</dbReference>
<dbReference type="InterPro" id="IPR011009">
    <property type="entry name" value="Kinase-like_dom_sf"/>
</dbReference>
<dbReference type="OrthoDB" id="654677at2759"/>
<evidence type="ECO:0000256" key="3">
    <source>
        <dbReference type="ARBA" id="ARBA00022777"/>
    </source>
</evidence>
<keyword evidence="4 5" id="KW-0067">ATP-binding</keyword>
<dbReference type="GO" id="GO:0004672">
    <property type="term" value="F:protein kinase activity"/>
    <property type="evidence" value="ECO:0007669"/>
    <property type="project" value="InterPro"/>
</dbReference>
<dbReference type="Pfam" id="PF00582">
    <property type="entry name" value="Usp"/>
    <property type="match status" value="1"/>
</dbReference>
<feature type="compositionally biased region" description="Acidic residues" evidence="6">
    <location>
        <begin position="200"/>
        <end position="210"/>
    </location>
</feature>
<evidence type="ECO:0000256" key="4">
    <source>
        <dbReference type="ARBA" id="ARBA00022840"/>
    </source>
</evidence>
<keyword evidence="1" id="KW-0808">Transferase</keyword>
<dbReference type="GO" id="GO:0005524">
    <property type="term" value="F:ATP binding"/>
    <property type="evidence" value="ECO:0007669"/>
    <property type="project" value="UniProtKB-UniRule"/>
</dbReference>
<feature type="region of interest" description="Disordered" evidence="6">
    <location>
        <begin position="191"/>
        <end position="219"/>
    </location>
</feature>
<dbReference type="FunFam" id="1.10.510.10:FF:000284">
    <property type="entry name" value="Putative receptor-like serine/threonine-protein kinase"/>
    <property type="match status" value="1"/>
</dbReference>
<feature type="region of interest" description="Disordered" evidence="6">
    <location>
        <begin position="238"/>
        <end position="267"/>
    </location>
</feature>
<accession>A0A6J0P0A6</accession>